<accession>A0ABU1RVA4</accession>
<keyword evidence="2 4" id="KW-0285">Flavoprotein</keyword>
<dbReference type="RefSeq" id="WP_310093913.1">
    <property type="nucleotide sequence ID" value="NZ_JAVDTT010000003.1"/>
</dbReference>
<dbReference type="SUPFAM" id="SSF47203">
    <property type="entry name" value="Acyl-CoA dehydrogenase C-terminal domain-like"/>
    <property type="match status" value="1"/>
</dbReference>
<dbReference type="InterPro" id="IPR009075">
    <property type="entry name" value="AcylCo_DH/oxidase_C"/>
</dbReference>
<dbReference type="Gene3D" id="1.20.140.10">
    <property type="entry name" value="Butyryl-CoA Dehydrogenase, subunit A, domain 3"/>
    <property type="match status" value="1"/>
</dbReference>
<dbReference type="SUPFAM" id="SSF56645">
    <property type="entry name" value="Acyl-CoA dehydrogenase NM domain-like"/>
    <property type="match status" value="1"/>
</dbReference>
<evidence type="ECO:0000313" key="9">
    <source>
        <dbReference type="Proteomes" id="UP001254759"/>
    </source>
</evidence>
<gene>
    <name evidence="8" type="ORF">J2W94_002514</name>
</gene>
<name>A0ABU1RVA4_9GAMM</name>
<proteinExistence type="inferred from homology"/>
<feature type="domain" description="Acyl-CoA dehydrogenase/oxidase C-terminal" evidence="5">
    <location>
        <begin position="286"/>
        <end position="441"/>
    </location>
</feature>
<evidence type="ECO:0000256" key="4">
    <source>
        <dbReference type="RuleBase" id="RU362125"/>
    </source>
</evidence>
<evidence type="ECO:0000259" key="6">
    <source>
        <dbReference type="Pfam" id="PF02770"/>
    </source>
</evidence>
<keyword evidence="4" id="KW-0560">Oxidoreductase</keyword>
<evidence type="ECO:0000256" key="3">
    <source>
        <dbReference type="ARBA" id="ARBA00022827"/>
    </source>
</evidence>
<dbReference type="EMBL" id="JAVDTT010000003">
    <property type="protein sequence ID" value="MDR6842220.1"/>
    <property type="molecule type" value="Genomic_DNA"/>
</dbReference>
<evidence type="ECO:0000259" key="5">
    <source>
        <dbReference type="Pfam" id="PF00441"/>
    </source>
</evidence>
<dbReference type="Gene3D" id="6.10.250.600">
    <property type="match status" value="1"/>
</dbReference>
<dbReference type="Gene3D" id="2.40.110.20">
    <property type="match status" value="1"/>
</dbReference>
<keyword evidence="9" id="KW-1185">Reference proteome</keyword>
<keyword evidence="3 4" id="KW-0274">FAD</keyword>
<dbReference type="InterPro" id="IPR009100">
    <property type="entry name" value="AcylCoA_DH/oxidase_NM_dom_sf"/>
</dbReference>
<feature type="domain" description="Adaptive response protein AidB N-terminal" evidence="7">
    <location>
        <begin position="14"/>
        <end position="167"/>
    </location>
</feature>
<evidence type="ECO:0000256" key="1">
    <source>
        <dbReference type="ARBA" id="ARBA00009347"/>
    </source>
</evidence>
<evidence type="ECO:0000256" key="2">
    <source>
        <dbReference type="ARBA" id="ARBA00022630"/>
    </source>
</evidence>
<dbReference type="InterPro" id="IPR041504">
    <property type="entry name" value="AidB_N"/>
</dbReference>
<dbReference type="PANTHER" id="PTHR42707:SF3">
    <property type="entry name" value="ACYL-COA DEHYDROGENASE AIDB-RELATED"/>
    <property type="match status" value="1"/>
</dbReference>
<dbReference type="InterPro" id="IPR052904">
    <property type="entry name" value="Acyl-CoA_dehydrogenase-like"/>
</dbReference>
<sequence length="553" mass="60238">MDKLPPFETHRVDNQPPPFEPRDLWADDVVLREAVTLEGAAAFVPRLSAYAHLAGDELYRIGFDANRDKPRLKTHDRFGHRIDTVEFHPAYHRLMEAAKSHGVAGLSWREPQPGAHVARAVLSYLHHQVEAGTSCPLTMTHAAVPVLRREPALREWADKAAAPSYDPRDLPIAQKSGVTLGMGMTEKQGGSDVRSNVTVATPLAREGEYALVGHKWFFSAPMSDGFLVLAQAPGGLTCFLLPRRLDDGCKNAFRIMRLKDKLGDWSNASSEVEFCDAWARRVGDEGRGVATIIEMVMFTRLDCMLGAAAEMRMALAQAIHHARHRASFGKPLIEHALMRNVLADLALESEAALAFSLRVARAVDASPNDAKEAAFARIATAIGKYWLCKRAPAFVNEAQECLGGAGYVEESILPRLYRQAPLNSIWEGSGNIQCLDVLRALSREPGRSTTAEGWSTGAALLNELETATGRDAAFDAIMAELRTQLASRSVDEFGARTLVERLALVLQAAVLLKSGSPAATLFVTSRLQGRHGLAFGTLPASEGVDELVSRALP</sequence>
<comment type="caution">
    <text evidence="8">The sequence shown here is derived from an EMBL/GenBank/DDBJ whole genome shotgun (WGS) entry which is preliminary data.</text>
</comment>
<dbReference type="PANTHER" id="PTHR42707">
    <property type="entry name" value="ACYL-COA DEHYDROGENASE"/>
    <property type="match status" value="1"/>
</dbReference>
<protein>
    <submittedName>
        <fullName evidence="8">Acyl-CoA dehydrogenase</fullName>
    </submittedName>
</protein>
<dbReference type="Proteomes" id="UP001254759">
    <property type="component" value="Unassembled WGS sequence"/>
</dbReference>
<organism evidence="8 9">
    <name type="scientific">Pseudoxanthomonas sacheonensis</name>
    <dbReference type="NCBI Taxonomy" id="443615"/>
    <lineage>
        <taxon>Bacteria</taxon>
        <taxon>Pseudomonadati</taxon>
        <taxon>Pseudomonadota</taxon>
        <taxon>Gammaproteobacteria</taxon>
        <taxon>Lysobacterales</taxon>
        <taxon>Lysobacteraceae</taxon>
        <taxon>Pseudoxanthomonas</taxon>
    </lineage>
</organism>
<feature type="domain" description="Acyl-CoA oxidase/dehydrogenase middle" evidence="6">
    <location>
        <begin position="182"/>
        <end position="276"/>
    </location>
</feature>
<reference evidence="8 9" key="1">
    <citation type="submission" date="2023-07" db="EMBL/GenBank/DDBJ databases">
        <title>Sorghum-associated microbial communities from plants grown in Nebraska, USA.</title>
        <authorList>
            <person name="Schachtman D."/>
        </authorList>
    </citation>
    <scope>NUCLEOTIDE SEQUENCE [LARGE SCALE GENOMIC DNA]</scope>
    <source>
        <strain evidence="8 9">BE107</strain>
    </source>
</reference>
<dbReference type="Pfam" id="PF00441">
    <property type="entry name" value="Acyl-CoA_dh_1"/>
    <property type="match status" value="1"/>
</dbReference>
<evidence type="ECO:0000313" key="8">
    <source>
        <dbReference type="EMBL" id="MDR6842220.1"/>
    </source>
</evidence>
<dbReference type="InterPro" id="IPR006091">
    <property type="entry name" value="Acyl-CoA_Oxase/DH_mid-dom"/>
</dbReference>
<evidence type="ECO:0000259" key="7">
    <source>
        <dbReference type="Pfam" id="PF18158"/>
    </source>
</evidence>
<dbReference type="Pfam" id="PF18158">
    <property type="entry name" value="AidB_N"/>
    <property type="match status" value="1"/>
</dbReference>
<dbReference type="InterPro" id="IPR036250">
    <property type="entry name" value="AcylCo_DH-like_C"/>
</dbReference>
<dbReference type="Pfam" id="PF02770">
    <property type="entry name" value="Acyl-CoA_dh_M"/>
    <property type="match status" value="1"/>
</dbReference>
<comment type="similarity">
    <text evidence="1 4">Belongs to the acyl-CoA dehydrogenase family.</text>
</comment>
<comment type="cofactor">
    <cofactor evidence="4">
        <name>FAD</name>
        <dbReference type="ChEBI" id="CHEBI:57692"/>
    </cofactor>
</comment>